<dbReference type="AlphaFoldDB" id="A0A9N8X1J3"/>
<gene>
    <name evidence="1" type="ORF">LMG31841_02917</name>
</gene>
<keyword evidence="2" id="KW-1185">Reference proteome</keyword>
<dbReference type="Gene3D" id="1.10.3230.20">
    <property type="entry name" value="P22 tail accessory factor (Gp4)"/>
    <property type="match status" value="2"/>
</dbReference>
<organism evidence="1 2">
    <name type="scientific">Paraburkholderia saeva</name>
    <dbReference type="NCBI Taxonomy" id="2777537"/>
    <lineage>
        <taxon>Bacteria</taxon>
        <taxon>Pseudomonadati</taxon>
        <taxon>Pseudomonadota</taxon>
        <taxon>Betaproteobacteria</taxon>
        <taxon>Burkholderiales</taxon>
        <taxon>Burkholderiaceae</taxon>
        <taxon>Paraburkholderia</taxon>
    </lineage>
</organism>
<evidence type="ECO:0000313" key="2">
    <source>
        <dbReference type="Proteomes" id="UP000789704"/>
    </source>
</evidence>
<dbReference type="Proteomes" id="UP000789704">
    <property type="component" value="Unassembled WGS sequence"/>
</dbReference>
<evidence type="ECO:0000313" key="1">
    <source>
        <dbReference type="EMBL" id="CAG4900783.1"/>
    </source>
</evidence>
<name>A0A9N8X1J3_9BURK</name>
<comment type="caution">
    <text evidence="1">The sequence shown here is derived from an EMBL/GenBank/DDBJ whole genome shotgun (WGS) entry which is preliminary data.</text>
</comment>
<dbReference type="EMBL" id="CAJQZC010000005">
    <property type="protein sequence ID" value="CAG4900783.1"/>
    <property type="molecule type" value="Genomic_DNA"/>
</dbReference>
<protein>
    <submittedName>
        <fullName evidence="1">Uncharacterized protein</fullName>
    </submittedName>
</protein>
<dbReference type="RefSeq" id="WP_228877702.1">
    <property type="nucleotide sequence ID" value="NZ_CAJQZC010000005.1"/>
</dbReference>
<reference evidence="1" key="1">
    <citation type="submission" date="2021-04" db="EMBL/GenBank/DDBJ databases">
        <authorList>
            <person name="Vanwijnsberghe S."/>
        </authorList>
    </citation>
    <scope>NUCLEOTIDE SEQUENCE</scope>
    <source>
        <strain evidence="1">LMG 31841</strain>
    </source>
</reference>
<accession>A0A9N8X1J3</accession>
<proteinExistence type="predicted"/>
<sequence>MTVPTPQTPSDIINLALKTANVLGVGQVASAEDMNDSFNLLNMMLAQWQRRRYMIYQLITVSKQASGAISYTVGPGGDFNIARPAKLEFAYFRQNANTPLPVSYPLEILRAREDYDRISIKDLNAFPRYAFYDAGYPLANLFVWPIPNNQYEIDITVMQQLQQFQTINDQIVLPPEYAAAMMWNLTLELYALYGLPISPVVEKKAEASMRIIEESNAQIPLLQMPTALRGQNSGTYNIYGDFVIGSSP</sequence>
<dbReference type="InterPro" id="IPR038258">
    <property type="entry name" value="Gp4_sf"/>
</dbReference>